<dbReference type="Proteomes" id="UP001058533">
    <property type="component" value="Chromosome"/>
</dbReference>
<reference evidence="2" key="1">
    <citation type="submission" date="2022-07" db="EMBL/GenBank/DDBJ databases">
        <title>Sphingomonas sp. nov., a novel bacterium isolated from the north slope of the Mount Everest.</title>
        <authorList>
            <person name="Cui X."/>
            <person name="Liu Y."/>
        </authorList>
    </citation>
    <scope>NUCLEOTIDE SEQUENCE</scope>
    <source>
        <strain evidence="2">S5-59</strain>
    </source>
</reference>
<dbReference type="InterPro" id="IPR013762">
    <property type="entry name" value="Integrase-like_cat_sf"/>
</dbReference>
<dbReference type="RefSeq" id="WP_256507801.1">
    <property type="nucleotide sequence ID" value="NZ_CP101740.1"/>
</dbReference>
<dbReference type="EMBL" id="CP101740">
    <property type="protein sequence ID" value="UUL83966.1"/>
    <property type="molecule type" value="Genomic_DNA"/>
</dbReference>
<evidence type="ECO:0000256" key="1">
    <source>
        <dbReference type="ARBA" id="ARBA00023172"/>
    </source>
</evidence>
<evidence type="ECO:0000313" key="3">
    <source>
        <dbReference type="Proteomes" id="UP001058533"/>
    </source>
</evidence>
<dbReference type="InterPro" id="IPR011010">
    <property type="entry name" value="DNA_brk_join_enz"/>
</dbReference>
<name>A0ABY5LDJ9_9SPHN</name>
<evidence type="ECO:0000313" key="2">
    <source>
        <dbReference type="EMBL" id="UUL83966.1"/>
    </source>
</evidence>
<organism evidence="2 3">
    <name type="scientific">Sphingomonas qomolangmaensis</name>
    <dbReference type="NCBI Taxonomy" id="2918765"/>
    <lineage>
        <taxon>Bacteria</taxon>
        <taxon>Pseudomonadati</taxon>
        <taxon>Pseudomonadota</taxon>
        <taxon>Alphaproteobacteria</taxon>
        <taxon>Sphingomonadales</taxon>
        <taxon>Sphingomonadaceae</taxon>
        <taxon>Sphingomonas</taxon>
    </lineage>
</organism>
<protein>
    <recommendedName>
        <fullName evidence="4">Integrase</fullName>
    </recommendedName>
</protein>
<evidence type="ECO:0008006" key="4">
    <source>
        <dbReference type="Google" id="ProtNLM"/>
    </source>
</evidence>
<gene>
    <name evidence="2" type="ORF">NMP03_07185</name>
</gene>
<keyword evidence="1" id="KW-0233">DNA recombination</keyword>
<sequence length="642" mass="73730">MASLQHIYRRGHIFWWRRVHFSFHNKPIDVRLSLGTPDRLQARNRGAALTASYDRVVIMLNQRMRAERDLTERELQKIARDMYEARLAELCTQQRAAPGDAELMSAANNAYVDYFERLARMGGHLSFMSDEEDRLRAEGWDERRVADLRQTIGLREERGITPIRRSDIDWHLGKAGLEPDDYLRWKVELALYTAYRDAYVDADRQLQSGSGFHAVEAPEPPPTPIPSGDTEALAIPERWRTCTPTQAAEWMIEETPRLLDHRRDGKRSKDSVGEQTLRQIRWAATLLEKSLPPGTPLWKVTKKEIIDLDRWFDQLPVHFGKSIHDRDPARSLEAAAADAVERIDTGHLAPEDVGFSTGTTNKHFNKLGQIHKFMRNQVDVVAPIDFGDFTLPIDEDEREARKRYTREQGEAIFRLALWTGCVGTRDRLQPGNTVIHDGLFFVLLLVWYTGARREELCKLMLDDIEERHGIAYILIRATETGRIKNKSARRVVVVADELVRLGFIRYVEAMRLAGETLLFPELMPGGDTKRKLGDVFYKLWWIYLKPLVPGLVRGQAMHSARHMVADELKDQEVFIEFRNDHLGHRGKGEGETRYPSAASLQRLRELVAKIPVVTSGIPDQESINLLPVSMRQARPTRQTSDR</sequence>
<dbReference type="SUPFAM" id="SSF56349">
    <property type="entry name" value="DNA breaking-rejoining enzymes"/>
    <property type="match status" value="1"/>
</dbReference>
<proteinExistence type="predicted"/>
<dbReference type="Gene3D" id="1.10.443.10">
    <property type="entry name" value="Intergrase catalytic core"/>
    <property type="match status" value="1"/>
</dbReference>
<keyword evidence="3" id="KW-1185">Reference proteome</keyword>
<accession>A0ABY5LDJ9</accession>